<reference evidence="2 3" key="1">
    <citation type="submission" date="2019-03" db="EMBL/GenBank/DDBJ databases">
        <title>Single cell metagenomics reveals metabolic interactions within the superorganism composed of flagellate Streblomastix strix and complex community of Bacteroidetes bacteria on its surface.</title>
        <authorList>
            <person name="Treitli S.C."/>
            <person name="Kolisko M."/>
            <person name="Husnik F."/>
            <person name="Keeling P."/>
            <person name="Hampl V."/>
        </authorList>
    </citation>
    <scope>NUCLEOTIDE SEQUENCE [LARGE SCALE GENOMIC DNA]</scope>
    <source>
        <strain evidence="2">ST1C</strain>
    </source>
</reference>
<accession>A0A5J4T748</accession>
<protein>
    <submittedName>
        <fullName evidence="2">Uncharacterized protein</fullName>
    </submittedName>
</protein>
<feature type="compositionally biased region" description="Polar residues" evidence="1">
    <location>
        <begin position="104"/>
        <end position="131"/>
    </location>
</feature>
<feature type="compositionally biased region" description="Polar residues" evidence="1">
    <location>
        <begin position="66"/>
        <end position="94"/>
    </location>
</feature>
<evidence type="ECO:0000313" key="3">
    <source>
        <dbReference type="Proteomes" id="UP000324800"/>
    </source>
</evidence>
<feature type="region of interest" description="Disordered" evidence="1">
    <location>
        <begin position="1"/>
        <end position="131"/>
    </location>
</feature>
<evidence type="ECO:0000256" key="1">
    <source>
        <dbReference type="SAM" id="MobiDB-lite"/>
    </source>
</evidence>
<evidence type="ECO:0000313" key="2">
    <source>
        <dbReference type="EMBL" id="KAA6354194.1"/>
    </source>
</evidence>
<proteinExistence type="predicted"/>
<dbReference type="AlphaFoldDB" id="A0A5J4T748"/>
<feature type="non-terminal residue" evidence="2">
    <location>
        <position position="131"/>
    </location>
</feature>
<comment type="caution">
    <text evidence="2">The sequence shown here is derived from an EMBL/GenBank/DDBJ whole genome shotgun (WGS) entry which is preliminary data.</text>
</comment>
<dbReference type="Proteomes" id="UP000324800">
    <property type="component" value="Unassembled WGS sequence"/>
</dbReference>
<gene>
    <name evidence="2" type="ORF">EZS28_050279</name>
</gene>
<dbReference type="EMBL" id="SNRW01036738">
    <property type="protein sequence ID" value="KAA6354194.1"/>
    <property type="molecule type" value="Genomic_DNA"/>
</dbReference>
<organism evidence="2 3">
    <name type="scientific">Streblomastix strix</name>
    <dbReference type="NCBI Taxonomy" id="222440"/>
    <lineage>
        <taxon>Eukaryota</taxon>
        <taxon>Metamonada</taxon>
        <taxon>Preaxostyla</taxon>
        <taxon>Oxymonadida</taxon>
        <taxon>Streblomastigidae</taxon>
        <taxon>Streblomastix</taxon>
    </lineage>
</organism>
<feature type="compositionally biased region" description="Low complexity" evidence="1">
    <location>
        <begin position="39"/>
        <end position="51"/>
    </location>
</feature>
<sequence>MQNPNSYHHRHEQNEQTRQTNALPGNDNKQQRGMPGDDGNSNSQNQFGQQQYPPMKGISPKPASMTLGSPSNTATRYEGTLSPQTRNLRQSPGPQAQLLGALPQATSPAPSGNTNSPGPENLLQQSRGSQR</sequence>
<name>A0A5J4T748_9EUKA</name>